<comment type="caution">
    <text evidence="1">The sequence shown here is derived from an EMBL/GenBank/DDBJ whole genome shotgun (WGS) entry which is preliminary data.</text>
</comment>
<dbReference type="SUPFAM" id="SSF56973">
    <property type="entry name" value="Aerolisin/ETX pore-forming domain"/>
    <property type="match status" value="1"/>
</dbReference>
<gene>
    <name evidence="1" type="ORF">DXA68_00720</name>
</gene>
<name>A0A413HBS4_9BACE</name>
<organism evidence="1 2">
    <name type="scientific">Bacteroides stercorirosoris</name>
    <dbReference type="NCBI Taxonomy" id="871324"/>
    <lineage>
        <taxon>Bacteria</taxon>
        <taxon>Pseudomonadati</taxon>
        <taxon>Bacteroidota</taxon>
        <taxon>Bacteroidia</taxon>
        <taxon>Bacteroidales</taxon>
        <taxon>Bacteroidaceae</taxon>
        <taxon>Bacteroides</taxon>
    </lineage>
</organism>
<sequence>MYLQSDTETGSGLKYKLGYNTYLAQWRLVPVGEFRLVDMEYVKSEINGDLINRRDQFIKGAVFSGEPFDVEHTITVSETVRESSTFNETNAVSTQNQTSFHWSSQSGQAPLPVVSFSGDLSTTTTSSRTIGYTSTGGYDVTVSQSFKVVIPANTTCRVEVFKMSYNTILTYVATLEKADGAEAGRKFRIRGQWEGIITTFLYYNIYRDEDNELLYTRILDMEE</sequence>
<dbReference type="Gene3D" id="2.170.15.10">
    <property type="entry name" value="Proaerolysin, chain A, domain 3"/>
    <property type="match status" value="1"/>
</dbReference>
<evidence type="ECO:0000313" key="2">
    <source>
        <dbReference type="Proteomes" id="UP000286075"/>
    </source>
</evidence>
<dbReference type="RefSeq" id="WP_117986304.1">
    <property type="nucleotide sequence ID" value="NZ_CABMFG010000001.1"/>
</dbReference>
<dbReference type="OrthoDB" id="1049739at2"/>
<evidence type="ECO:0000313" key="1">
    <source>
        <dbReference type="EMBL" id="RGX81191.1"/>
    </source>
</evidence>
<proteinExistence type="predicted"/>
<accession>A0A413HBS4</accession>
<dbReference type="EMBL" id="QSCF01000001">
    <property type="protein sequence ID" value="RGX81191.1"/>
    <property type="molecule type" value="Genomic_DNA"/>
</dbReference>
<reference evidence="1 2" key="1">
    <citation type="submission" date="2018-08" db="EMBL/GenBank/DDBJ databases">
        <title>A genome reference for cultivated species of the human gut microbiota.</title>
        <authorList>
            <person name="Zou Y."/>
            <person name="Xue W."/>
            <person name="Luo G."/>
        </authorList>
    </citation>
    <scope>NUCLEOTIDE SEQUENCE [LARGE SCALE GENOMIC DNA]</scope>
    <source>
        <strain evidence="1 2">OF03-9BH</strain>
    </source>
</reference>
<dbReference type="AlphaFoldDB" id="A0A413HBS4"/>
<dbReference type="Proteomes" id="UP000286075">
    <property type="component" value="Unassembled WGS sequence"/>
</dbReference>
<protein>
    <submittedName>
        <fullName evidence="1">Uncharacterized protein</fullName>
    </submittedName>
</protein>